<dbReference type="AlphaFoldDB" id="A0A5B7G3E5"/>
<organism evidence="2 3">
    <name type="scientific">Portunus trituberculatus</name>
    <name type="common">Swimming crab</name>
    <name type="synonym">Neptunus trituberculatus</name>
    <dbReference type="NCBI Taxonomy" id="210409"/>
    <lineage>
        <taxon>Eukaryota</taxon>
        <taxon>Metazoa</taxon>
        <taxon>Ecdysozoa</taxon>
        <taxon>Arthropoda</taxon>
        <taxon>Crustacea</taxon>
        <taxon>Multicrustacea</taxon>
        <taxon>Malacostraca</taxon>
        <taxon>Eumalacostraca</taxon>
        <taxon>Eucarida</taxon>
        <taxon>Decapoda</taxon>
        <taxon>Pleocyemata</taxon>
        <taxon>Brachyura</taxon>
        <taxon>Eubrachyura</taxon>
        <taxon>Portunoidea</taxon>
        <taxon>Portunidae</taxon>
        <taxon>Portuninae</taxon>
        <taxon>Portunus</taxon>
    </lineage>
</organism>
<gene>
    <name evidence="2" type="ORF">E2C01_045540</name>
</gene>
<keyword evidence="3" id="KW-1185">Reference proteome</keyword>
<sequence length="87" mass="9097">MAVFSPSVFFFPLTGVLEARFQLSTGRSSIRVTKKTRHGSEGQRSATSDRFVGGRAFGVVVAAANRGISAPGGRKIAGVSLGTDTPR</sequence>
<dbReference type="EMBL" id="VSRR010010346">
    <property type="protein sequence ID" value="MPC51688.1"/>
    <property type="molecule type" value="Genomic_DNA"/>
</dbReference>
<comment type="caution">
    <text evidence="2">The sequence shown here is derived from an EMBL/GenBank/DDBJ whole genome shotgun (WGS) entry which is preliminary data.</text>
</comment>
<name>A0A5B7G3E5_PORTR</name>
<accession>A0A5B7G3E5</accession>
<dbReference type="Proteomes" id="UP000324222">
    <property type="component" value="Unassembled WGS sequence"/>
</dbReference>
<reference evidence="2 3" key="1">
    <citation type="submission" date="2019-05" db="EMBL/GenBank/DDBJ databases">
        <title>Another draft genome of Portunus trituberculatus and its Hox gene families provides insights of decapod evolution.</title>
        <authorList>
            <person name="Jeong J.-H."/>
            <person name="Song I."/>
            <person name="Kim S."/>
            <person name="Choi T."/>
            <person name="Kim D."/>
            <person name="Ryu S."/>
            <person name="Kim W."/>
        </authorList>
    </citation>
    <scope>NUCLEOTIDE SEQUENCE [LARGE SCALE GENOMIC DNA]</scope>
    <source>
        <tissue evidence="2">Muscle</tissue>
    </source>
</reference>
<feature type="region of interest" description="Disordered" evidence="1">
    <location>
        <begin position="28"/>
        <end position="48"/>
    </location>
</feature>
<evidence type="ECO:0000256" key="1">
    <source>
        <dbReference type="SAM" id="MobiDB-lite"/>
    </source>
</evidence>
<protein>
    <submittedName>
        <fullName evidence="2">Uncharacterized protein</fullName>
    </submittedName>
</protein>
<evidence type="ECO:0000313" key="3">
    <source>
        <dbReference type="Proteomes" id="UP000324222"/>
    </source>
</evidence>
<proteinExistence type="predicted"/>
<evidence type="ECO:0000313" key="2">
    <source>
        <dbReference type="EMBL" id="MPC51688.1"/>
    </source>
</evidence>